<dbReference type="Pfam" id="PF07645">
    <property type="entry name" value="EGF_CA"/>
    <property type="match status" value="1"/>
</dbReference>
<dbReference type="FunFam" id="2.10.25.10:FF:000009">
    <property type="entry name" value="Low-density lipoprotein receptor isoform 1"/>
    <property type="match status" value="1"/>
</dbReference>
<evidence type="ECO:0000256" key="13">
    <source>
        <dbReference type="ARBA" id="ARBA00023170"/>
    </source>
</evidence>
<feature type="disulfide bond" evidence="17">
    <location>
        <begin position="341"/>
        <end position="356"/>
    </location>
</feature>
<evidence type="ECO:0000256" key="18">
    <source>
        <dbReference type="PROSITE-ProRule" id="PRU00461"/>
    </source>
</evidence>
<evidence type="ECO:0000256" key="4">
    <source>
        <dbReference type="ARBA" id="ARBA00022536"/>
    </source>
</evidence>
<evidence type="ECO:0000256" key="17">
    <source>
        <dbReference type="PROSITE-ProRule" id="PRU00124"/>
    </source>
</evidence>
<dbReference type="GO" id="GO:0005840">
    <property type="term" value="C:ribosome"/>
    <property type="evidence" value="ECO:0007669"/>
    <property type="project" value="UniProtKB-KW"/>
</dbReference>
<feature type="repeat" description="LDL-receptor class B" evidence="18">
    <location>
        <begin position="820"/>
        <end position="864"/>
    </location>
</feature>
<evidence type="ECO:0000256" key="1">
    <source>
        <dbReference type="ARBA" id="ARBA00004251"/>
    </source>
</evidence>
<evidence type="ECO:0000313" key="24">
    <source>
        <dbReference type="Proteomes" id="UP001620645"/>
    </source>
</evidence>
<feature type="disulfide bond" evidence="17">
    <location>
        <begin position="382"/>
        <end position="397"/>
    </location>
</feature>
<feature type="disulfide bond" evidence="17">
    <location>
        <begin position="187"/>
        <end position="202"/>
    </location>
</feature>
<evidence type="ECO:0000256" key="16">
    <source>
        <dbReference type="PROSITE-ProRule" id="PRU00076"/>
    </source>
</evidence>
<evidence type="ECO:0000256" key="8">
    <source>
        <dbReference type="ARBA" id="ARBA00022737"/>
    </source>
</evidence>
<feature type="domain" description="EGF-like" evidence="22">
    <location>
        <begin position="579"/>
        <end position="614"/>
    </location>
</feature>
<accession>A0ABD2JJQ6</accession>
<feature type="compositionally biased region" description="Basic and acidic residues" evidence="20">
    <location>
        <begin position="1111"/>
        <end position="1122"/>
    </location>
</feature>
<comment type="caution">
    <text evidence="23">The sequence shown here is derived from an EMBL/GenBank/DDBJ whole genome shotgun (WGS) entry which is preliminary data.</text>
</comment>
<keyword evidence="13" id="KW-0675">Receptor</keyword>
<dbReference type="SUPFAM" id="SSF54211">
    <property type="entry name" value="Ribosomal protein S5 domain 2-like"/>
    <property type="match status" value="1"/>
</dbReference>
<dbReference type="InterPro" id="IPR020568">
    <property type="entry name" value="Ribosomal_Su5_D2-typ_SF"/>
</dbReference>
<dbReference type="InterPro" id="IPR014721">
    <property type="entry name" value="Ribsml_uS5_D2-typ_fold_subgr"/>
</dbReference>
<dbReference type="PROSITE" id="PS01209">
    <property type="entry name" value="LDLRA_1"/>
    <property type="match status" value="4"/>
</dbReference>
<dbReference type="CDD" id="cd00054">
    <property type="entry name" value="EGF_CA"/>
    <property type="match status" value="1"/>
</dbReference>
<dbReference type="InterPro" id="IPR001881">
    <property type="entry name" value="EGF-like_Ca-bd_dom"/>
</dbReference>
<reference evidence="23 24" key="1">
    <citation type="submission" date="2024-10" db="EMBL/GenBank/DDBJ databases">
        <authorList>
            <person name="Kim D."/>
        </authorList>
    </citation>
    <scope>NUCLEOTIDE SEQUENCE [LARGE SCALE GENOMIC DNA]</scope>
    <source>
        <strain evidence="23">Taebaek</strain>
    </source>
</reference>
<dbReference type="PROSITE" id="PS00360">
    <property type="entry name" value="RIBOSOMAL_S9"/>
    <property type="match status" value="1"/>
</dbReference>
<keyword evidence="3" id="KW-1003">Cell membrane</keyword>
<dbReference type="SMART" id="SM00192">
    <property type="entry name" value="LDLa"/>
    <property type="match status" value="7"/>
</dbReference>
<feature type="disulfide bond" evidence="17">
    <location>
        <begin position="428"/>
        <end position="443"/>
    </location>
</feature>
<dbReference type="AlphaFoldDB" id="A0ABD2JJQ6"/>
<dbReference type="SUPFAM" id="SSF63825">
    <property type="entry name" value="YWTD domain"/>
    <property type="match status" value="1"/>
</dbReference>
<dbReference type="Gene3D" id="4.10.400.10">
    <property type="entry name" value="Low-density Lipoprotein Receptor"/>
    <property type="match status" value="7"/>
</dbReference>
<evidence type="ECO:0000256" key="20">
    <source>
        <dbReference type="SAM" id="MobiDB-lite"/>
    </source>
</evidence>
<dbReference type="FunFam" id="3.30.230.10:FF:000007">
    <property type="entry name" value="40S ribosomal protein S16"/>
    <property type="match status" value="1"/>
</dbReference>
<dbReference type="SMART" id="SM00181">
    <property type="entry name" value="EGF"/>
    <property type="match status" value="4"/>
</dbReference>
<dbReference type="PRINTS" id="PR00261">
    <property type="entry name" value="LDLRECEPTOR"/>
</dbReference>
<feature type="transmembrane region" description="Helical" evidence="21">
    <location>
        <begin position="988"/>
        <end position="1008"/>
    </location>
</feature>
<evidence type="ECO:0000256" key="12">
    <source>
        <dbReference type="ARBA" id="ARBA00023157"/>
    </source>
</evidence>
<dbReference type="Gene3D" id="2.10.25.10">
    <property type="entry name" value="Laminin"/>
    <property type="match status" value="1"/>
</dbReference>
<evidence type="ECO:0000256" key="15">
    <source>
        <dbReference type="ARBA" id="ARBA00023274"/>
    </source>
</evidence>
<dbReference type="FunFam" id="2.120.10.30:FF:000241">
    <property type="entry name" value="Low-density lipoprotein receptor-related protein 6"/>
    <property type="match status" value="1"/>
</dbReference>
<dbReference type="Gene3D" id="2.120.10.30">
    <property type="entry name" value="TolB, C-terminal domain"/>
    <property type="match status" value="1"/>
</dbReference>
<dbReference type="SMART" id="SM00135">
    <property type="entry name" value="LY"/>
    <property type="match status" value="5"/>
</dbReference>
<evidence type="ECO:0000256" key="9">
    <source>
        <dbReference type="ARBA" id="ARBA00022980"/>
    </source>
</evidence>
<dbReference type="SMART" id="SM00179">
    <property type="entry name" value="EGF_CA"/>
    <property type="match status" value="1"/>
</dbReference>
<dbReference type="GO" id="GO:1990904">
    <property type="term" value="C:ribonucleoprotein complex"/>
    <property type="evidence" value="ECO:0007669"/>
    <property type="project" value="UniProtKB-KW"/>
</dbReference>
<evidence type="ECO:0000256" key="19">
    <source>
        <dbReference type="RuleBase" id="RU003815"/>
    </source>
</evidence>
<keyword evidence="6 21" id="KW-0812">Transmembrane</keyword>
<dbReference type="SUPFAM" id="SSF57424">
    <property type="entry name" value="LDL receptor-like module"/>
    <property type="match status" value="7"/>
</dbReference>
<evidence type="ECO:0000256" key="3">
    <source>
        <dbReference type="ARBA" id="ARBA00022475"/>
    </source>
</evidence>
<gene>
    <name evidence="23" type="ORF">niasHS_007216</name>
</gene>
<dbReference type="Pfam" id="PF00057">
    <property type="entry name" value="Ldl_recept_a"/>
    <property type="match status" value="7"/>
</dbReference>
<keyword evidence="10 21" id="KW-1133">Transmembrane helix</keyword>
<comment type="similarity">
    <text evidence="2 19">Belongs to the universal ribosomal protein uS9 family.</text>
</comment>
<dbReference type="InterPro" id="IPR020574">
    <property type="entry name" value="Ribosomal_uS9_CS"/>
</dbReference>
<sequence>MAAIEKPQIVQQPVQVFGRKKTATAVAFAKKGKGLIKVNGRPLEFIQPEILRIKLQEPILIVGKDKFAGIDIRIRVKGGGHVAQIYAVRQALAKSVVAFYQKNVDEQSKKELKEQFVAYDRNLLVADPRRHEPKKFGGPGARARYQNFANHRLDQPQSAVTSADRTCPLNMFLCRATQRCIPRSWVCDQENDCSDGQDEKNCETPQKRCSESEYECKNTQSVQRNANDNSWLNHLARTGFTHTCIPKKWVCDGEADCVEKDDELNCEGKLKCDEKHFECKGFDLHSATSCIPIEWVCDGQADCLDMKDEANCTAKETKPECEKDSEFRCDSGQCIYKSWRCDGDSDCMDGSDENNCKVDTCGSVDKFKCKSSTFCIPNKWKCDGEPDCPDHSDETDCEGVTAQQEVHCKDHEFACASRSQCISSFWQCDGDEDCFDGSDEHNCTRIQCKPKEKACADGKSCIDEELWCDRSEDCADGSDEANCPNNDKGTEEKCKLDEFTCPGEKSRCIKYLDLCNGYSSNECAKKGLCNQEIKSCKLTGDQNDPCISRKMATHGMLYYCAKGYNASVIADNQPGFCEDINECEQPGACDQICTNLPGSYHCSCYPGYQLVNSDSDKPVMHKCRAIGPDPLLLLANRAAIRQFDITTNKYHPLINKLESAVALDYWHNQNTLVWSDVSKEQIMICAGVNSTPGNHAMLESINSICGEKSPNLTVIKDNVTTPDGLAVDWVHGLLFWTDTGLDTINVYDLRRNKRKVLFDKGLDEPRAIAVDPSAGLIFWTDWGSNARIERAGMNGDDRQIIVQGNAIKWPNGLALDILDKRVYWADAKTKQINTCDYWGEHVRVILHSHQHVRHPFSLAVFEERLYWTDWDHEGVLSVNKFHGKDFRQVLRGVSGPMTVRVYHKQAQPVLQNKCEERDCDHLCLPRALYQKPTKNAEIRLKGLPYSCACDIGFRVDLNNSSMCVSTTAVLSESTVFFQQSKHYGQSSFSYMFAFIFLGVLFVLAYTFYRRQPRQFSALHFENPIYRRTVEADMDAELENTGDNSLGPISILPVGGTHNQSGHLSNGLLHQPGELLTTPQSKLVLNNGASNGAPAQHQSTPYPPVALGSNVRPDEYGYEQPRH</sequence>
<keyword evidence="24" id="KW-1185">Reference proteome</keyword>
<dbReference type="PROSITE" id="PS00010">
    <property type="entry name" value="ASX_HYDROXYL"/>
    <property type="match status" value="1"/>
</dbReference>
<feature type="disulfide bond" evidence="17">
    <location>
        <begin position="251"/>
        <end position="266"/>
    </location>
</feature>
<evidence type="ECO:0000256" key="6">
    <source>
        <dbReference type="ARBA" id="ARBA00022692"/>
    </source>
</evidence>
<evidence type="ECO:0000256" key="2">
    <source>
        <dbReference type="ARBA" id="ARBA00005251"/>
    </source>
</evidence>
<dbReference type="PROSITE" id="PS50026">
    <property type="entry name" value="EGF_3"/>
    <property type="match status" value="1"/>
</dbReference>
<dbReference type="EMBL" id="JBICCN010000138">
    <property type="protein sequence ID" value="KAL3090841.1"/>
    <property type="molecule type" value="Genomic_DNA"/>
</dbReference>
<dbReference type="Pfam" id="PF00380">
    <property type="entry name" value="Ribosomal_S9"/>
    <property type="match status" value="1"/>
</dbReference>
<keyword evidence="8" id="KW-0677">Repeat</keyword>
<comment type="subcellular location">
    <subcellularLocation>
        <location evidence="1">Cell membrane</location>
        <topology evidence="1">Single-pass type I membrane protein</topology>
    </subcellularLocation>
</comment>
<dbReference type="SUPFAM" id="SSF57196">
    <property type="entry name" value="EGF/Laminin"/>
    <property type="match status" value="1"/>
</dbReference>
<dbReference type="InterPro" id="IPR036055">
    <property type="entry name" value="LDL_receptor-like_sf"/>
</dbReference>
<dbReference type="PROSITE" id="PS50068">
    <property type="entry name" value="LDLRA_2"/>
    <property type="match status" value="7"/>
</dbReference>
<proteinExistence type="inferred from homology"/>
<feature type="disulfide bond" evidence="17">
    <location>
        <begin position="329"/>
        <end position="347"/>
    </location>
</feature>
<dbReference type="InterPro" id="IPR023415">
    <property type="entry name" value="LDLR_class-A_CS"/>
</dbReference>
<feature type="disulfide bond" evidence="16">
    <location>
        <begin position="583"/>
        <end position="593"/>
    </location>
</feature>
<name>A0ABD2JJQ6_HETSC</name>
<feature type="region of interest" description="Disordered" evidence="20">
    <location>
        <begin position="1083"/>
        <end position="1122"/>
    </location>
</feature>
<keyword evidence="11 21" id="KW-0472">Membrane</keyword>
<dbReference type="InterPro" id="IPR018097">
    <property type="entry name" value="EGF_Ca-bd_CS"/>
</dbReference>
<dbReference type="Proteomes" id="UP001620645">
    <property type="component" value="Unassembled WGS sequence"/>
</dbReference>
<dbReference type="Pfam" id="PF00058">
    <property type="entry name" value="Ldl_recept_b"/>
    <property type="match status" value="2"/>
</dbReference>
<evidence type="ECO:0000256" key="10">
    <source>
        <dbReference type="ARBA" id="ARBA00022989"/>
    </source>
</evidence>
<evidence type="ECO:0000256" key="21">
    <source>
        <dbReference type="SAM" id="Phobius"/>
    </source>
</evidence>
<keyword evidence="5" id="KW-0254">Endocytosis</keyword>
<keyword evidence="9 19" id="KW-0689">Ribosomal protein</keyword>
<dbReference type="InterPro" id="IPR000033">
    <property type="entry name" value="LDLR_classB_rpt"/>
</dbReference>
<feature type="disulfide bond" evidence="17">
    <location>
        <begin position="297"/>
        <end position="312"/>
    </location>
</feature>
<dbReference type="PROSITE" id="PS01187">
    <property type="entry name" value="EGF_CA"/>
    <property type="match status" value="1"/>
</dbReference>
<dbReference type="GO" id="GO:0006897">
    <property type="term" value="P:endocytosis"/>
    <property type="evidence" value="ECO:0007669"/>
    <property type="project" value="UniProtKB-KW"/>
</dbReference>
<dbReference type="InterPro" id="IPR000152">
    <property type="entry name" value="EGF-type_Asp/Asn_hydroxyl_site"/>
</dbReference>
<dbReference type="InterPro" id="IPR011042">
    <property type="entry name" value="6-blade_b-propeller_TolB-like"/>
</dbReference>
<feature type="repeat" description="LDL-receptor class B" evidence="18">
    <location>
        <begin position="732"/>
        <end position="774"/>
    </location>
</feature>
<keyword evidence="4 16" id="KW-0245">EGF-like domain</keyword>
<dbReference type="InterPro" id="IPR049883">
    <property type="entry name" value="NOTCH1_EGF-like"/>
</dbReference>
<evidence type="ECO:0000256" key="7">
    <source>
        <dbReference type="ARBA" id="ARBA00022729"/>
    </source>
</evidence>
<dbReference type="Gene3D" id="3.30.230.10">
    <property type="match status" value="1"/>
</dbReference>
<feature type="disulfide bond" evidence="17">
    <location>
        <begin position="468"/>
        <end position="483"/>
    </location>
</feature>
<protein>
    <recommendedName>
        <fullName evidence="22">EGF-like domain-containing protein</fullName>
    </recommendedName>
</protein>
<evidence type="ECO:0000313" key="23">
    <source>
        <dbReference type="EMBL" id="KAL3090841.1"/>
    </source>
</evidence>
<dbReference type="InterPro" id="IPR000742">
    <property type="entry name" value="EGF"/>
</dbReference>
<dbReference type="PROSITE" id="PS51120">
    <property type="entry name" value="LDLRB"/>
    <property type="match status" value="3"/>
</dbReference>
<evidence type="ECO:0000259" key="22">
    <source>
        <dbReference type="PROSITE" id="PS50026"/>
    </source>
</evidence>
<dbReference type="InterPro" id="IPR000754">
    <property type="entry name" value="Ribosomal_uS9"/>
</dbReference>
<dbReference type="PANTHER" id="PTHR22722:SF14">
    <property type="entry name" value="MEGALIN, ISOFORM A"/>
    <property type="match status" value="1"/>
</dbReference>
<evidence type="ECO:0000256" key="5">
    <source>
        <dbReference type="ARBA" id="ARBA00022583"/>
    </source>
</evidence>
<dbReference type="CDD" id="cd00112">
    <property type="entry name" value="LDLa"/>
    <property type="match status" value="7"/>
</dbReference>
<dbReference type="InterPro" id="IPR051221">
    <property type="entry name" value="LDLR-related"/>
</dbReference>
<dbReference type="FunFam" id="4.10.400.10:FF:000034">
    <property type="entry name" value="Low-density lipoprotein receptor-related protein 2"/>
    <property type="match status" value="1"/>
</dbReference>
<dbReference type="PANTHER" id="PTHR22722">
    <property type="entry name" value="LOW-DENSITY LIPOPROTEIN RECEPTOR-RELATED PROTEIN 2-RELATED"/>
    <property type="match status" value="1"/>
</dbReference>
<keyword evidence="15 19" id="KW-0687">Ribonucleoprotein</keyword>
<feature type="repeat" description="LDL-receptor class B" evidence="18">
    <location>
        <begin position="775"/>
        <end position="819"/>
    </location>
</feature>
<organism evidence="23 24">
    <name type="scientific">Heterodera schachtii</name>
    <name type="common">Sugarbeet cyst nematode worm</name>
    <name type="synonym">Tylenchus schachtii</name>
    <dbReference type="NCBI Taxonomy" id="97005"/>
    <lineage>
        <taxon>Eukaryota</taxon>
        <taxon>Metazoa</taxon>
        <taxon>Ecdysozoa</taxon>
        <taxon>Nematoda</taxon>
        <taxon>Chromadorea</taxon>
        <taxon>Rhabditida</taxon>
        <taxon>Tylenchina</taxon>
        <taxon>Tylenchomorpha</taxon>
        <taxon>Tylenchoidea</taxon>
        <taxon>Heteroderidae</taxon>
        <taxon>Heteroderinae</taxon>
        <taxon>Heterodera</taxon>
    </lineage>
</organism>
<dbReference type="GO" id="GO:0005886">
    <property type="term" value="C:plasma membrane"/>
    <property type="evidence" value="ECO:0007669"/>
    <property type="project" value="UniProtKB-SubCell"/>
</dbReference>
<dbReference type="InterPro" id="IPR002172">
    <property type="entry name" value="LDrepeatLR_classA_rpt"/>
</dbReference>
<keyword evidence="12 16" id="KW-1015">Disulfide bond</keyword>
<keyword evidence="14" id="KW-0325">Glycoprotein</keyword>
<evidence type="ECO:0000256" key="11">
    <source>
        <dbReference type="ARBA" id="ARBA00023136"/>
    </source>
</evidence>
<comment type="caution">
    <text evidence="16">Lacks conserved residue(s) required for the propagation of feature annotation.</text>
</comment>
<evidence type="ECO:0000256" key="14">
    <source>
        <dbReference type="ARBA" id="ARBA00023180"/>
    </source>
</evidence>
<keyword evidence="7" id="KW-0732">Signal</keyword>